<dbReference type="STRING" id="464.Lgor_1281"/>
<organism evidence="3 5">
    <name type="scientific">Fluoribacter gormanii</name>
    <dbReference type="NCBI Taxonomy" id="464"/>
    <lineage>
        <taxon>Bacteria</taxon>
        <taxon>Pseudomonadati</taxon>
        <taxon>Pseudomonadota</taxon>
        <taxon>Gammaproteobacteria</taxon>
        <taxon>Legionellales</taxon>
        <taxon>Legionellaceae</taxon>
        <taxon>Fluoribacter</taxon>
    </lineage>
</organism>
<dbReference type="Gene3D" id="2.60.120.620">
    <property type="entry name" value="q2cbj1_9rhob like domain"/>
    <property type="match status" value="1"/>
</dbReference>
<evidence type="ECO:0000259" key="1">
    <source>
        <dbReference type="Pfam" id="PF13640"/>
    </source>
</evidence>
<gene>
    <name evidence="3" type="ORF">NCTC11401_01056</name>
    <name evidence="2" type="ORF">SAMN05421777_12165</name>
</gene>
<proteinExistence type="predicted"/>
<evidence type="ECO:0000313" key="2">
    <source>
        <dbReference type="EMBL" id="SIR72794.1"/>
    </source>
</evidence>
<accession>A0A377GHM7</accession>
<sequence>MVTKGEIKISFDGFTTNMKLVFNNDVFAVIDDFLELSAFEQIWSFIQTKKFKFVHSSRWINAFSLEDGSPLWGGVTISHPRPEPCTTEQIYPTNTTIDLFIKELIAESYEFGHLIGFKDIDWDFFYARPYLYPRGAGLSWHTDGKYKISGAYVYYCHPIWDINWGAELLINPTPQLDFDYSEVTLINNTKKKVGFHLNSSELNKYAADGIGHYIVPKPNRLVIFKNDILHCIKKVEHSAGNHVRASITGFFMSDTKIAEAREAEKEHSI</sequence>
<dbReference type="Proteomes" id="UP000186808">
    <property type="component" value="Unassembled WGS sequence"/>
</dbReference>
<evidence type="ECO:0000313" key="5">
    <source>
        <dbReference type="Proteomes" id="UP000254374"/>
    </source>
</evidence>
<dbReference type="EMBL" id="FTNL01000021">
    <property type="protein sequence ID" value="SIR72794.1"/>
    <property type="molecule type" value="Genomic_DNA"/>
</dbReference>
<name>A0A377GHM7_9GAMM</name>
<dbReference type="Proteomes" id="UP000254374">
    <property type="component" value="Unassembled WGS sequence"/>
</dbReference>
<evidence type="ECO:0000313" key="3">
    <source>
        <dbReference type="EMBL" id="STO24248.1"/>
    </source>
</evidence>
<reference evidence="3 5" key="2">
    <citation type="submission" date="2018-06" db="EMBL/GenBank/DDBJ databases">
        <authorList>
            <consortium name="Pathogen Informatics"/>
            <person name="Doyle S."/>
        </authorList>
    </citation>
    <scope>NUCLEOTIDE SEQUENCE [LARGE SCALE GENOMIC DNA]</scope>
    <source>
        <strain evidence="3 5">NCTC11401</strain>
    </source>
</reference>
<dbReference type="AlphaFoldDB" id="A0A377GHM7"/>
<reference evidence="2 4" key="1">
    <citation type="submission" date="2017-01" db="EMBL/GenBank/DDBJ databases">
        <authorList>
            <person name="Varghese N."/>
            <person name="Submissions S."/>
        </authorList>
    </citation>
    <scope>NUCLEOTIDE SEQUENCE [LARGE SCALE GENOMIC DNA]</scope>
    <source>
        <strain evidence="2 4">ATCC 33342</strain>
    </source>
</reference>
<dbReference type="EMBL" id="UGGV01000001">
    <property type="protein sequence ID" value="STO24248.1"/>
    <property type="molecule type" value="Genomic_DNA"/>
</dbReference>
<dbReference type="Pfam" id="PF13640">
    <property type="entry name" value="2OG-FeII_Oxy_3"/>
    <property type="match status" value="1"/>
</dbReference>
<keyword evidence="4" id="KW-1185">Reference proteome</keyword>
<feature type="domain" description="Prolyl 4-hydroxylase alpha subunit Fe(2+) 2OG dioxygenase" evidence="1">
    <location>
        <begin position="132"/>
        <end position="251"/>
    </location>
</feature>
<evidence type="ECO:0000313" key="4">
    <source>
        <dbReference type="Proteomes" id="UP000186808"/>
    </source>
</evidence>
<dbReference type="InterPro" id="IPR044862">
    <property type="entry name" value="Pro_4_hyd_alph_FE2OG_OXY"/>
</dbReference>
<protein>
    <submittedName>
        <fullName evidence="2">2OG-Fe(II) oxygenase superfamily protein</fullName>
    </submittedName>
    <submittedName>
        <fullName evidence="3">Predicted proline hydroxylase</fullName>
    </submittedName>
</protein>